<dbReference type="EMBL" id="RBRQ01000260">
    <property type="protein sequence ID" value="RMR05044.1"/>
    <property type="molecule type" value="Genomic_DNA"/>
</dbReference>
<proteinExistence type="predicted"/>
<name>A0A3M4RQW9_9PSED</name>
<dbReference type="AlphaFoldDB" id="A0A3M4RQW9"/>
<protein>
    <submittedName>
        <fullName evidence="1">Uncharacterized protein</fullName>
    </submittedName>
</protein>
<evidence type="ECO:0000313" key="2">
    <source>
        <dbReference type="Proteomes" id="UP000276615"/>
    </source>
</evidence>
<reference evidence="1 2" key="1">
    <citation type="submission" date="2018-08" db="EMBL/GenBank/DDBJ databases">
        <title>Recombination of ecologically and evolutionarily significant loci maintains genetic cohesion in the Pseudomonas syringae species complex.</title>
        <authorList>
            <person name="Dillon M."/>
            <person name="Thakur S."/>
            <person name="Almeida R.N.D."/>
            <person name="Weir B.S."/>
            <person name="Guttman D.S."/>
        </authorList>
    </citation>
    <scope>NUCLEOTIDE SEQUENCE [LARGE SCALE GENOMIC DNA]</scope>
    <source>
        <strain evidence="1 2">ICMP 8670</strain>
    </source>
</reference>
<sequence length="94" mass="10347">MYVCELAHEEAGADAENLLISQSDFASKLAPTQAAQSRVWELAHEEAGADAENLLISQFVFASKLAPTEATQSRVWELAHEEGCRRRKSTDQSV</sequence>
<organism evidence="1 2">
    <name type="scientific">Pseudomonas syringae pv. primulae</name>
    <dbReference type="NCBI Taxonomy" id="251707"/>
    <lineage>
        <taxon>Bacteria</taxon>
        <taxon>Pseudomonadati</taxon>
        <taxon>Pseudomonadota</taxon>
        <taxon>Gammaproteobacteria</taxon>
        <taxon>Pseudomonadales</taxon>
        <taxon>Pseudomonadaceae</taxon>
        <taxon>Pseudomonas</taxon>
    </lineage>
</organism>
<evidence type="ECO:0000313" key="1">
    <source>
        <dbReference type="EMBL" id="RMR05044.1"/>
    </source>
</evidence>
<dbReference type="Proteomes" id="UP000276615">
    <property type="component" value="Unassembled WGS sequence"/>
</dbReference>
<accession>A0A3M4RQW9</accession>
<comment type="caution">
    <text evidence="1">The sequence shown here is derived from an EMBL/GenBank/DDBJ whole genome shotgun (WGS) entry which is preliminary data.</text>
</comment>
<gene>
    <name evidence="1" type="ORF">ALP92_200067</name>
</gene>